<dbReference type="Pfam" id="PF13561">
    <property type="entry name" value="adh_short_C2"/>
    <property type="match status" value="1"/>
</dbReference>
<dbReference type="RefSeq" id="WP_249304467.1">
    <property type="nucleotide sequence ID" value="NZ_CP060634.1"/>
</dbReference>
<dbReference type="Gene3D" id="3.40.50.720">
    <property type="entry name" value="NAD(P)-binding Rossmann-like Domain"/>
    <property type="match status" value="1"/>
</dbReference>
<dbReference type="PANTHER" id="PTHR42760">
    <property type="entry name" value="SHORT-CHAIN DEHYDROGENASES/REDUCTASES FAMILY MEMBER"/>
    <property type="match status" value="1"/>
</dbReference>
<protein>
    <submittedName>
        <fullName evidence="3">SDR family oxidoreductase</fullName>
    </submittedName>
</protein>
<organism evidence="3 4">
    <name type="scientific">Qiania dongpingensis</name>
    <dbReference type="NCBI Taxonomy" id="2763669"/>
    <lineage>
        <taxon>Bacteria</taxon>
        <taxon>Bacillati</taxon>
        <taxon>Bacillota</taxon>
        <taxon>Clostridia</taxon>
        <taxon>Lachnospirales</taxon>
        <taxon>Lachnospiraceae</taxon>
        <taxon>Qiania</taxon>
    </lineage>
</organism>
<dbReference type="AlphaFoldDB" id="A0A7G9G7J6"/>
<dbReference type="PANTHER" id="PTHR42760:SF133">
    <property type="entry name" value="3-OXOACYL-[ACYL-CARRIER-PROTEIN] REDUCTASE"/>
    <property type="match status" value="1"/>
</dbReference>
<evidence type="ECO:0000313" key="4">
    <source>
        <dbReference type="Proteomes" id="UP000515823"/>
    </source>
</evidence>
<dbReference type="Proteomes" id="UP000515823">
    <property type="component" value="Chromosome"/>
</dbReference>
<evidence type="ECO:0000256" key="2">
    <source>
        <dbReference type="ARBA" id="ARBA00023002"/>
    </source>
</evidence>
<dbReference type="KEGG" id="qdo:H9Q78_06600"/>
<dbReference type="InterPro" id="IPR002347">
    <property type="entry name" value="SDR_fam"/>
</dbReference>
<comment type="similarity">
    <text evidence="1">Belongs to the short-chain dehydrogenases/reductases (SDR) family.</text>
</comment>
<proteinExistence type="inferred from homology"/>
<gene>
    <name evidence="3" type="ORF">H9Q78_06600</name>
</gene>
<keyword evidence="2" id="KW-0560">Oxidoreductase</keyword>
<dbReference type="Pfam" id="PF00106">
    <property type="entry name" value="adh_short"/>
    <property type="match status" value="1"/>
</dbReference>
<dbReference type="GO" id="GO:0016616">
    <property type="term" value="F:oxidoreductase activity, acting on the CH-OH group of donors, NAD or NADP as acceptor"/>
    <property type="evidence" value="ECO:0007669"/>
    <property type="project" value="TreeGrafter"/>
</dbReference>
<keyword evidence="4" id="KW-1185">Reference proteome</keyword>
<evidence type="ECO:0000256" key="1">
    <source>
        <dbReference type="ARBA" id="ARBA00006484"/>
    </source>
</evidence>
<accession>A0A7G9G7J6</accession>
<dbReference type="InterPro" id="IPR036291">
    <property type="entry name" value="NAD(P)-bd_dom_sf"/>
</dbReference>
<sequence length="312" mass="33533">MDQRRRDLCGRRHVCLLTMKKERKEMRKKLSVITGGSSGLGLAAARCLASETSVLLCARGAAGLEKAKAGLLTFGADVHIFQMDAADAEAAKACAEYAAGLGDVVNVIHTAGVSPANTKAEDILRINTLGPINIVQAFYPVMEEGGVVICFGSTAGYVMDTNEKMAPLAPLAKQVYEKWKEPGFPALMMDFLADVMHLPENARAGSAYCLSKNFVKYFVYANTWRFAKKGCRILSVSPGSYLTPMHQALIDNAPESAERNLQGIPLQRWGHPYEMGKLVAFLCSKGAGYITGVDILADGGCTFAGTVNQIGE</sequence>
<reference evidence="3 4" key="1">
    <citation type="submission" date="2020-08" db="EMBL/GenBank/DDBJ databases">
        <authorList>
            <person name="Liu C."/>
            <person name="Sun Q."/>
        </authorList>
    </citation>
    <scope>NUCLEOTIDE SEQUENCE [LARGE SCALE GENOMIC DNA]</scope>
    <source>
        <strain evidence="3 4">NSJ-38</strain>
    </source>
</reference>
<dbReference type="PRINTS" id="PR00081">
    <property type="entry name" value="GDHRDH"/>
</dbReference>
<dbReference type="EMBL" id="CP060634">
    <property type="protein sequence ID" value="QNM06778.1"/>
    <property type="molecule type" value="Genomic_DNA"/>
</dbReference>
<evidence type="ECO:0000313" key="3">
    <source>
        <dbReference type="EMBL" id="QNM06778.1"/>
    </source>
</evidence>
<name>A0A7G9G7J6_9FIRM</name>
<dbReference type="SUPFAM" id="SSF51735">
    <property type="entry name" value="NAD(P)-binding Rossmann-fold domains"/>
    <property type="match status" value="1"/>
</dbReference>